<dbReference type="EMBL" id="NBSK02000004">
    <property type="protein sequence ID" value="KAJ0209229.1"/>
    <property type="molecule type" value="Genomic_DNA"/>
</dbReference>
<dbReference type="InterPro" id="IPR001810">
    <property type="entry name" value="F-box_dom"/>
</dbReference>
<evidence type="ECO:0000313" key="3">
    <source>
        <dbReference type="EMBL" id="KAJ0209229.1"/>
    </source>
</evidence>
<dbReference type="Proteomes" id="UP000235145">
    <property type="component" value="Unassembled WGS sequence"/>
</dbReference>
<dbReference type="SMART" id="SM00256">
    <property type="entry name" value="FBOX"/>
    <property type="match status" value="1"/>
</dbReference>
<name>A0A9R1XE66_LACSA</name>
<protein>
    <recommendedName>
        <fullName evidence="2">F-box domain-containing protein</fullName>
    </recommendedName>
</protein>
<dbReference type="InterPro" id="IPR036047">
    <property type="entry name" value="F-box-like_dom_sf"/>
</dbReference>
<comment type="caution">
    <text evidence="3">The sequence shown here is derived from an EMBL/GenBank/DDBJ whole genome shotgun (WGS) entry which is preliminary data.</text>
</comment>
<sequence>MVGPLMDAHQKFTTVKRTTRTIVAPKLSAADQNSNVEFAFTFLLLSIGMAKTRSMTRNQNHDDASTSSRKKRVKTCDNNGATPWSGLNHDVLYLVMMQLGVIDFVALSGVCKSWRSAAHSNRNRFMASRSPMWIQIKDRPYKKELYLQDFEGRKFKTLLPHSADTSFVGLTCGYLILRKNKTRDFWLVNPITRHQLHFPSYPCWANIDPVKAILVFSPSISDWVLVAFHINSYLLWFSRVDKGFWSPVSPVFPMLDAIAFKGNIYTLHTGNRVCEMRLGLNPKLTLLEFKNSPKLGLSLVLQQFVSSDESLYVFDWIIQYDKRFSAHKLDFGEMKWVSVSPEGESVFFLGDMKYGAVIKPESWADSQLLQYRRYAATDQSPKGMFNMGHLWYFPHDCFNDNCIHE</sequence>
<dbReference type="Pfam" id="PF03478">
    <property type="entry name" value="Beta-prop_KIB1-4"/>
    <property type="match status" value="1"/>
</dbReference>
<accession>A0A9R1XE66</accession>
<evidence type="ECO:0000256" key="1">
    <source>
        <dbReference type="SAM" id="MobiDB-lite"/>
    </source>
</evidence>
<reference evidence="3 4" key="1">
    <citation type="journal article" date="2017" name="Nat. Commun.">
        <title>Genome assembly with in vitro proximity ligation data and whole-genome triplication in lettuce.</title>
        <authorList>
            <person name="Reyes-Chin-Wo S."/>
            <person name="Wang Z."/>
            <person name="Yang X."/>
            <person name="Kozik A."/>
            <person name="Arikit S."/>
            <person name="Song C."/>
            <person name="Xia L."/>
            <person name="Froenicke L."/>
            <person name="Lavelle D.O."/>
            <person name="Truco M.J."/>
            <person name="Xia R."/>
            <person name="Zhu S."/>
            <person name="Xu C."/>
            <person name="Xu H."/>
            <person name="Xu X."/>
            <person name="Cox K."/>
            <person name="Korf I."/>
            <person name="Meyers B.C."/>
            <person name="Michelmore R.W."/>
        </authorList>
    </citation>
    <scope>NUCLEOTIDE SEQUENCE [LARGE SCALE GENOMIC DNA]</scope>
    <source>
        <strain evidence="4">cv. Salinas</strain>
        <tissue evidence="3">Seedlings</tissue>
    </source>
</reference>
<dbReference type="PANTHER" id="PTHR45463">
    <property type="entry name" value="OS09G0392200 PROTEIN"/>
    <property type="match status" value="1"/>
</dbReference>
<dbReference type="Gene3D" id="1.20.1280.50">
    <property type="match status" value="1"/>
</dbReference>
<feature type="region of interest" description="Disordered" evidence="1">
    <location>
        <begin position="56"/>
        <end position="77"/>
    </location>
</feature>
<feature type="domain" description="F-box" evidence="2">
    <location>
        <begin position="87"/>
        <end position="127"/>
    </location>
</feature>
<dbReference type="Pfam" id="PF00646">
    <property type="entry name" value="F-box"/>
    <property type="match status" value="1"/>
</dbReference>
<proteinExistence type="predicted"/>
<dbReference type="AlphaFoldDB" id="A0A9R1XE66"/>
<evidence type="ECO:0000259" key="2">
    <source>
        <dbReference type="SMART" id="SM00256"/>
    </source>
</evidence>
<organism evidence="3 4">
    <name type="scientific">Lactuca sativa</name>
    <name type="common">Garden lettuce</name>
    <dbReference type="NCBI Taxonomy" id="4236"/>
    <lineage>
        <taxon>Eukaryota</taxon>
        <taxon>Viridiplantae</taxon>
        <taxon>Streptophyta</taxon>
        <taxon>Embryophyta</taxon>
        <taxon>Tracheophyta</taxon>
        <taxon>Spermatophyta</taxon>
        <taxon>Magnoliopsida</taxon>
        <taxon>eudicotyledons</taxon>
        <taxon>Gunneridae</taxon>
        <taxon>Pentapetalae</taxon>
        <taxon>asterids</taxon>
        <taxon>campanulids</taxon>
        <taxon>Asterales</taxon>
        <taxon>Asteraceae</taxon>
        <taxon>Cichorioideae</taxon>
        <taxon>Cichorieae</taxon>
        <taxon>Lactucinae</taxon>
        <taxon>Lactuca</taxon>
    </lineage>
</organism>
<dbReference type="PANTHER" id="PTHR45463:SF8">
    <property type="entry name" value="OS09G0392200 PROTEIN"/>
    <property type="match status" value="1"/>
</dbReference>
<dbReference type="InterPro" id="IPR005174">
    <property type="entry name" value="KIB1-4_b-propeller"/>
</dbReference>
<dbReference type="SUPFAM" id="SSF81383">
    <property type="entry name" value="F-box domain"/>
    <property type="match status" value="1"/>
</dbReference>
<evidence type="ECO:0000313" key="4">
    <source>
        <dbReference type="Proteomes" id="UP000235145"/>
    </source>
</evidence>
<gene>
    <name evidence="3" type="ORF">LSAT_V11C400174130</name>
</gene>
<keyword evidence="4" id="KW-1185">Reference proteome</keyword>